<keyword evidence="2" id="KW-1185">Reference proteome</keyword>
<protein>
    <submittedName>
        <fullName evidence="1">Uncharacterized protein</fullName>
    </submittedName>
</protein>
<gene>
    <name evidence="1" type="ORF">BDN72DRAFT_865541</name>
</gene>
<accession>A0ACD2ZZW2</accession>
<reference evidence="1 2" key="1">
    <citation type="journal article" date="2019" name="Nat. Ecol. Evol.">
        <title>Megaphylogeny resolves global patterns of mushroom evolution.</title>
        <authorList>
            <person name="Varga T."/>
            <person name="Krizsan K."/>
            <person name="Foldi C."/>
            <person name="Dima B."/>
            <person name="Sanchez-Garcia M."/>
            <person name="Sanchez-Ramirez S."/>
            <person name="Szollosi G.J."/>
            <person name="Szarkandi J.G."/>
            <person name="Papp V."/>
            <person name="Albert L."/>
            <person name="Andreopoulos W."/>
            <person name="Angelini C."/>
            <person name="Antonin V."/>
            <person name="Barry K.W."/>
            <person name="Bougher N.L."/>
            <person name="Buchanan P."/>
            <person name="Buyck B."/>
            <person name="Bense V."/>
            <person name="Catcheside P."/>
            <person name="Chovatia M."/>
            <person name="Cooper J."/>
            <person name="Damon W."/>
            <person name="Desjardin D."/>
            <person name="Finy P."/>
            <person name="Geml J."/>
            <person name="Haridas S."/>
            <person name="Hughes K."/>
            <person name="Justo A."/>
            <person name="Karasinski D."/>
            <person name="Kautmanova I."/>
            <person name="Kiss B."/>
            <person name="Kocsube S."/>
            <person name="Kotiranta H."/>
            <person name="LaButti K.M."/>
            <person name="Lechner B.E."/>
            <person name="Liimatainen K."/>
            <person name="Lipzen A."/>
            <person name="Lukacs Z."/>
            <person name="Mihaltcheva S."/>
            <person name="Morgado L.N."/>
            <person name="Niskanen T."/>
            <person name="Noordeloos M.E."/>
            <person name="Ohm R.A."/>
            <person name="Ortiz-Santana B."/>
            <person name="Ovrebo C."/>
            <person name="Racz N."/>
            <person name="Riley R."/>
            <person name="Savchenko A."/>
            <person name="Shiryaev A."/>
            <person name="Soop K."/>
            <person name="Spirin V."/>
            <person name="Szebenyi C."/>
            <person name="Tomsovsky M."/>
            <person name="Tulloss R.E."/>
            <person name="Uehling J."/>
            <person name="Grigoriev I.V."/>
            <person name="Vagvolgyi C."/>
            <person name="Papp T."/>
            <person name="Martin F.M."/>
            <person name="Miettinen O."/>
            <person name="Hibbett D.S."/>
            <person name="Nagy L.G."/>
        </authorList>
    </citation>
    <scope>NUCLEOTIDE SEQUENCE [LARGE SCALE GENOMIC DNA]</scope>
    <source>
        <strain evidence="1 2">NL-1719</strain>
    </source>
</reference>
<feature type="non-terminal residue" evidence="1">
    <location>
        <position position="294"/>
    </location>
</feature>
<dbReference type="Proteomes" id="UP000308600">
    <property type="component" value="Unassembled WGS sequence"/>
</dbReference>
<evidence type="ECO:0000313" key="1">
    <source>
        <dbReference type="EMBL" id="TFK58956.1"/>
    </source>
</evidence>
<name>A0ACD2ZZW2_9AGAR</name>
<dbReference type="EMBL" id="ML209128">
    <property type="protein sequence ID" value="TFK58956.1"/>
    <property type="molecule type" value="Genomic_DNA"/>
</dbReference>
<evidence type="ECO:0000313" key="2">
    <source>
        <dbReference type="Proteomes" id="UP000308600"/>
    </source>
</evidence>
<proteinExistence type="predicted"/>
<organism evidence="1 2">
    <name type="scientific">Pluteus cervinus</name>
    <dbReference type="NCBI Taxonomy" id="181527"/>
    <lineage>
        <taxon>Eukaryota</taxon>
        <taxon>Fungi</taxon>
        <taxon>Dikarya</taxon>
        <taxon>Basidiomycota</taxon>
        <taxon>Agaricomycotina</taxon>
        <taxon>Agaricomycetes</taxon>
        <taxon>Agaricomycetidae</taxon>
        <taxon>Agaricales</taxon>
        <taxon>Pluteineae</taxon>
        <taxon>Pluteaceae</taxon>
        <taxon>Pluteus</taxon>
    </lineage>
</organism>
<sequence length="294" mass="32852">MTSQVPNWHHPIIYRACGDTKGQYMRQEFVVRLIIPCPKLQITKEASVFSSLHWEVAATAVQAVDSASVLPGYRQQLTENSVARGSPTQPKVIDSCDTPVSKRTLVCDVNNGWDTENRLWPIFPRSQNHSDLACNSFVVIKIVPKETTFIMELYAPVQRLPLQELVEARAELKGSWKEGKGTSVAPNPRTCDGLLPKRLGASRTPNLSGLDLTPDESAAAEPAGEFDRKKILMNLQLFGPASQCSRSAYMWLSVDEKIKETQGDDKEKFEWLYAHPDGPECLMTQDQARNTHSL</sequence>